<dbReference type="SUPFAM" id="SSF56214">
    <property type="entry name" value="4'-phosphopantetheinyl transferase"/>
    <property type="match status" value="2"/>
</dbReference>
<organism evidence="3 4">
    <name type="scientific">Mangrovibacterium marinum</name>
    <dbReference type="NCBI Taxonomy" id="1639118"/>
    <lineage>
        <taxon>Bacteria</taxon>
        <taxon>Pseudomonadati</taxon>
        <taxon>Bacteroidota</taxon>
        <taxon>Bacteroidia</taxon>
        <taxon>Marinilabiliales</taxon>
        <taxon>Prolixibacteraceae</taxon>
        <taxon>Mangrovibacterium</taxon>
    </lineage>
</organism>
<evidence type="ECO:0000259" key="2">
    <source>
        <dbReference type="Pfam" id="PF01648"/>
    </source>
</evidence>
<comment type="caution">
    <text evidence="3">The sequence shown here is derived from an EMBL/GenBank/DDBJ whole genome shotgun (WGS) entry which is preliminary data.</text>
</comment>
<reference evidence="3 4" key="1">
    <citation type="submission" date="2018-04" db="EMBL/GenBank/DDBJ databases">
        <title>Genomic Encyclopedia of Archaeal and Bacterial Type Strains, Phase II (KMG-II): from individual species to whole genera.</title>
        <authorList>
            <person name="Goeker M."/>
        </authorList>
    </citation>
    <scope>NUCLEOTIDE SEQUENCE [LARGE SCALE GENOMIC DNA]</scope>
    <source>
        <strain evidence="3 4">DSM 28823</strain>
    </source>
</reference>
<keyword evidence="1 3" id="KW-0808">Transferase</keyword>
<dbReference type="InterPro" id="IPR008278">
    <property type="entry name" value="4-PPantetheinyl_Trfase_dom"/>
</dbReference>
<evidence type="ECO:0000313" key="3">
    <source>
        <dbReference type="EMBL" id="PTN09881.1"/>
    </source>
</evidence>
<gene>
    <name evidence="3" type="ORF">C8N47_103178</name>
</gene>
<dbReference type="EMBL" id="QAAD01000003">
    <property type="protein sequence ID" value="PTN09881.1"/>
    <property type="molecule type" value="Genomic_DNA"/>
</dbReference>
<evidence type="ECO:0000256" key="1">
    <source>
        <dbReference type="ARBA" id="ARBA00022679"/>
    </source>
</evidence>
<dbReference type="GO" id="GO:0000287">
    <property type="term" value="F:magnesium ion binding"/>
    <property type="evidence" value="ECO:0007669"/>
    <property type="project" value="InterPro"/>
</dbReference>
<dbReference type="InterPro" id="IPR037143">
    <property type="entry name" value="4-PPantetheinyl_Trfase_dom_sf"/>
</dbReference>
<dbReference type="Proteomes" id="UP000243525">
    <property type="component" value="Unassembled WGS sequence"/>
</dbReference>
<feature type="domain" description="4'-phosphopantetheinyl transferase" evidence="2">
    <location>
        <begin position="106"/>
        <end position="186"/>
    </location>
</feature>
<protein>
    <submittedName>
        <fullName evidence="3">Phosphopantetheinyl transferase</fullName>
    </submittedName>
</protein>
<dbReference type="GO" id="GO:0008897">
    <property type="term" value="F:holo-[acyl-carrier-protein] synthase activity"/>
    <property type="evidence" value="ECO:0007669"/>
    <property type="project" value="InterPro"/>
</dbReference>
<dbReference type="Pfam" id="PF01648">
    <property type="entry name" value="ACPS"/>
    <property type="match status" value="1"/>
</dbReference>
<dbReference type="RefSeq" id="WP_107821265.1">
    <property type="nucleotide sequence ID" value="NZ_OY782574.1"/>
</dbReference>
<name>A0A2T5C4V8_9BACT</name>
<keyword evidence="4" id="KW-1185">Reference proteome</keyword>
<dbReference type="AlphaFoldDB" id="A0A2T5C4V8"/>
<accession>A0A2T5C4V8</accession>
<proteinExistence type="predicted"/>
<dbReference type="Gene3D" id="3.90.470.20">
    <property type="entry name" value="4'-phosphopantetheinyl transferase domain"/>
    <property type="match status" value="1"/>
</dbReference>
<evidence type="ECO:0000313" key="4">
    <source>
        <dbReference type="Proteomes" id="UP000243525"/>
    </source>
</evidence>
<sequence>MPLIQDTETQNGLLLLWEITESLEQLKQLASAFLSSPAFQLIRHPKRQKEWLAVRLLQQAANCGQQQFRYTDHGQPCIDHPHYHSVSISHSANLVGLFLHRDSMTGLDIESENRNFRRVQSKYLSEQELCLAESMDNGHGWCWCIKEAAYKAAGIPGLGFRDQIHIYRHASGELGVRVQAGSHPDFDVHREKRANQLIVYLTIRPASPV</sequence>
<dbReference type="OrthoDB" id="1190494at2"/>